<evidence type="ECO:0000313" key="7">
    <source>
        <dbReference type="Proteomes" id="UP001075225"/>
    </source>
</evidence>
<reference evidence="6" key="1">
    <citation type="submission" date="2022-12" db="EMBL/GenBank/DDBJ databases">
        <title>Species Delineation and Comparative Genomics within the Campylobacter ureolyticus Complex.</title>
        <authorList>
            <person name="Maki J."/>
            <person name="Howard M."/>
            <person name="Connelly S."/>
            <person name="Hardy D.J."/>
            <person name="Cameron A."/>
        </authorList>
    </citation>
    <scope>NUCLEOTIDE SEQUENCE</scope>
    <source>
        <strain evidence="6">URMC_787</strain>
    </source>
</reference>
<feature type="domain" description="WCX" evidence="5">
    <location>
        <begin position="184"/>
        <end position="259"/>
    </location>
</feature>
<evidence type="ECO:0000256" key="2">
    <source>
        <dbReference type="ARBA" id="ARBA00023163"/>
    </source>
</evidence>
<evidence type="ECO:0000313" key="6">
    <source>
        <dbReference type="EMBL" id="MCZ6159387.1"/>
    </source>
</evidence>
<protein>
    <submittedName>
        <fullName evidence="6">WYL domain-containing transcriptional regulator</fullName>
    </submittedName>
</protein>
<evidence type="ECO:0000259" key="5">
    <source>
        <dbReference type="Pfam" id="PF25583"/>
    </source>
</evidence>
<feature type="domain" description="HTH deoR-type" evidence="3">
    <location>
        <begin position="1"/>
        <end position="33"/>
    </location>
</feature>
<dbReference type="EMBL" id="JAPXGO010000001">
    <property type="protein sequence ID" value="MCZ6159387.1"/>
    <property type="molecule type" value="Genomic_DNA"/>
</dbReference>
<dbReference type="PANTHER" id="PTHR34580:SF1">
    <property type="entry name" value="PROTEIN PAFC"/>
    <property type="match status" value="1"/>
</dbReference>
<keyword evidence="2" id="KW-0804">Transcription</keyword>
<dbReference type="InterPro" id="IPR026881">
    <property type="entry name" value="WYL_dom"/>
</dbReference>
<feature type="domain" description="WYL" evidence="4">
    <location>
        <begin position="97"/>
        <end position="156"/>
    </location>
</feature>
<evidence type="ECO:0000259" key="4">
    <source>
        <dbReference type="Pfam" id="PF13280"/>
    </source>
</evidence>
<proteinExistence type="predicted"/>
<dbReference type="GO" id="GO:0003700">
    <property type="term" value="F:DNA-binding transcription factor activity"/>
    <property type="evidence" value="ECO:0007669"/>
    <property type="project" value="InterPro"/>
</dbReference>
<accession>A0A9Q4KJQ5</accession>
<dbReference type="Pfam" id="PF08220">
    <property type="entry name" value="HTH_DeoR"/>
    <property type="match status" value="1"/>
</dbReference>
<dbReference type="PROSITE" id="PS52050">
    <property type="entry name" value="WYL"/>
    <property type="match status" value="1"/>
</dbReference>
<dbReference type="Pfam" id="PF25583">
    <property type="entry name" value="WCX"/>
    <property type="match status" value="1"/>
</dbReference>
<dbReference type="PANTHER" id="PTHR34580">
    <property type="match status" value="1"/>
</dbReference>
<dbReference type="AlphaFoldDB" id="A0A9Q4KJQ5"/>
<gene>
    <name evidence="6" type="ORF">O6B32_02705</name>
</gene>
<dbReference type="Pfam" id="PF13280">
    <property type="entry name" value="WYL"/>
    <property type="match status" value="1"/>
</dbReference>
<comment type="caution">
    <text evidence="6">The sequence shown here is derived from an EMBL/GenBank/DDBJ whole genome shotgun (WGS) entry which is preliminary data.</text>
</comment>
<sequence length="268" mass="31371">MITLLLCGEKLDVNELSDEFNVTTRTIRTDLNKRLIHLPIVCKNGRYFLSDNSNLKNYDFINFSKKSGVFGLYPSINNLNENNFVKGFDYEKIDKNFFDKIQNAIVDNQTLNFTYNEKNRDVNPYKLINLNGIWYLIATDGDIIKNFSLGKISNLKISKYFNKNAKITKFIEDNHQTFISANLVNIRLKVDKQIKEFITRRAIFPNQQTIKELEDGDIIIETKASFIPDILGIISYWIPHISILEPLYLKDELMKNIKNYLKKEKQCF</sequence>
<keyword evidence="1" id="KW-0805">Transcription regulation</keyword>
<name>A0A9Q4KJQ5_9BACT</name>
<evidence type="ECO:0000259" key="3">
    <source>
        <dbReference type="Pfam" id="PF08220"/>
    </source>
</evidence>
<dbReference type="InterPro" id="IPR001034">
    <property type="entry name" value="DeoR_HTH"/>
</dbReference>
<dbReference type="InterPro" id="IPR057727">
    <property type="entry name" value="WCX_dom"/>
</dbReference>
<dbReference type="Proteomes" id="UP001075225">
    <property type="component" value="Unassembled WGS sequence"/>
</dbReference>
<evidence type="ECO:0000256" key="1">
    <source>
        <dbReference type="ARBA" id="ARBA00023015"/>
    </source>
</evidence>
<organism evidence="6 7">
    <name type="scientific">Campylobacter ureolyticus</name>
    <dbReference type="NCBI Taxonomy" id="827"/>
    <lineage>
        <taxon>Bacteria</taxon>
        <taxon>Pseudomonadati</taxon>
        <taxon>Campylobacterota</taxon>
        <taxon>Epsilonproteobacteria</taxon>
        <taxon>Campylobacterales</taxon>
        <taxon>Campylobacteraceae</taxon>
        <taxon>Campylobacter</taxon>
    </lineage>
</organism>
<dbReference type="InterPro" id="IPR051534">
    <property type="entry name" value="CBASS_pafABC_assoc_protein"/>
</dbReference>